<sequence length="259" mass="27807">MPTITHYVLDPFLETGSPTQTQKAASKPPTAPPLSQDKAAVKPIPVPVVPVRRAQTASPTLYSTPESTQLPDSPSSFPGTWSPYLINHKRRGPGLVKTLSQGDVGSEVCQPKLPETLPPLPKRSQAFQAQEPEFAFQQSSNGVPKADCETIDWQNGMLQKGKGTLSGEDEQDQAEFEFQHGCLDTLVRPVNVGRTANGGTPGNGDNDAFFELQDSLSMASNSEAEDACGHERWRKPNTPLGTSVGTPGAEFYDAFEGAT</sequence>
<comment type="caution">
    <text evidence="2">The sequence shown here is derived from an EMBL/GenBank/DDBJ whole genome shotgun (WGS) entry which is preliminary data.</text>
</comment>
<feature type="region of interest" description="Disordered" evidence="1">
    <location>
        <begin position="1"/>
        <end position="43"/>
    </location>
</feature>
<dbReference type="AlphaFoldDB" id="A0A8J5RZQ4"/>
<dbReference type="EMBL" id="JAAALK010000287">
    <property type="protein sequence ID" value="KAG8059711.1"/>
    <property type="molecule type" value="Genomic_DNA"/>
</dbReference>
<reference evidence="2" key="2">
    <citation type="submission" date="2021-02" db="EMBL/GenBank/DDBJ databases">
        <authorList>
            <person name="Kimball J.A."/>
            <person name="Haas M.W."/>
            <person name="Macchietto M."/>
            <person name="Kono T."/>
            <person name="Duquette J."/>
            <person name="Shao M."/>
        </authorList>
    </citation>
    <scope>NUCLEOTIDE SEQUENCE</scope>
    <source>
        <tissue evidence="2">Fresh leaf tissue</tissue>
    </source>
</reference>
<dbReference type="EMBL" id="JAAALK010000287">
    <property type="protein sequence ID" value="KAG8059712.1"/>
    <property type="molecule type" value="Genomic_DNA"/>
</dbReference>
<proteinExistence type="predicted"/>
<name>A0A8J5RZQ4_ZIZPA</name>
<accession>A0A8J5RZQ4</accession>
<evidence type="ECO:0000313" key="3">
    <source>
        <dbReference type="Proteomes" id="UP000729402"/>
    </source>
</evidence>
<dbReference type="OrthoDB" id="1923043at2759"/>
<protein>
    <submittedName>
        <fullName evidence="2">Uncharacterized protein</fullName>
    </submittedName>
</protein>
<dbReference type="Proteomes" id="UP000729402">
    <property type="component" value="Unassembled WGS sequence"/>
</dbReference>
<reference evidence="2" key="1">
    <citation type="journal article" date="2021" name="bioRxiv">
        <title>Whole Genome Assembly and Annotation of Northern Wild Rice, Zizania palustris L., Supports a Whole Genome Duplication in the Zizania Genus.</title>
        <authorList>
            <person name="Haas M."/>
            <person name="Kono T."/>
            <person name="Macchietto M."/>
            <person name="Millas R."/>
            <person name="McGilp L."/>
            <person name="Shao M."/>
            <person name="Duquette J."/>
            <person name="Hirsch C.N."/>
            <person name="Kimball J."/>
        </authorList>
    </citation>
    <scope>NUCLEOTIDE SEQUENCE</scope>
    <source>
        <tissue evidence="2">Fresh leaf tissue</tissue>
    </source>
</reference>
<evidence type="ECO:0000256" key="1">
    <source>
        <dbReference type="SAM" id="MobiDB-lite"/>
    </source>
</evidence>
<feature type="region of interest" description="Disordered" evidence="1">
    <location>
        <begin position="220"/>
        <end position="246"/>
    </location>
</feature>
<evidence type="ECO:0000313" key="2">
    <source>
        <dbReference type="EMBL" id="KAG8059712.1"/>
    </source>
</evidence>
<dbReference type="PANTHER" id="PTHR35490">
    <property type="entry name" value="BACTERIOPHAGE N4 ADSORPTION B PROTEIN"/>
    <property type="match status" value="1"/>
</dbReference>
<keyword evidence="3" id="KW-1185">Reference proteome</keyword>
<feature type="region of interest" description="Disordered" evidence="1">
    <location>
        <begin position="57"/>
        <end position="76"/>
    </location>
</feature>
<dbReference type="PANTHER" id="PTHR35490:SF2">
    <property type="entry name" value="BACTERIOPHAGE N4 ADSORPTION B PROTEIN"/>
    <property type="match status" value="1"/>
</dbReference>
<organism evidence="2 3">
    <name type="scientific">Zizania palustris</name>
    <name type="common">Northern wild rice</name>
    <dbReference type="NCBI Taxonomy" id="103762"/>
    <lineage>
        <taxon>Eukaryota</taxon>
        <taxon>Viridiplantae</taxon>
        <taxon>Streptophyta</taxon>
        <taxon>Embryophyta</taxon>
        <taxon>Tracheophyta</taxon>
        <taxon>Spermatophyta</taxon>
        <taxon>Magnoliopsida</taxon>
        <taxon>Liliopsida</taxon>
        <taxon>Poales</taxon>
        <taxon>Poaceae</taxon>
        <taxon>BOP clade</taxon>
        <taxon>Oryzoideae</taxon>
        <taxon>Oryzeae</taxon>
        <taxon>Zizaniinae</taxon>
        <taxon>Zizania</taxon>
    </lineage>
</organism>
<gene>
    <name evidence="2" type="ORF">GUJ93_ZPchr0002g24620</name>
</gene>